<accession>A0A9D4B5W7</accession>
<organism evidence="1 2">
    <name type="scientific">Mauremys mutica</name>
    <name type="common">yellowpond turtle</name>
    <dbReference type="NCBI Taxonomy" id="74926"/>
    <lineage>
        <taxon>Eukaryota</taxon>
        <taxon>Metazoa</taxon>
        <taxon>Chordata</taxon>
        <taxon>Craniata</taxon>
        <taxon>Vertebrata</taxon>
        <taxon>Euteleostomi</taxon>
        <taxon>Archelosauria</taxon>
        <taxon>Testudinata</taxon>
        <taxon>Testudines</taxon>
        <taxon>Cryptodira</taxon>
        <taxon>Durocryptodira</taxon>
        <taxon>Testudinoidea</taxon>
        <taxon>Geoemydidae</taxon>
        <taxon>Geoemydinae</taxon>
        <taxon>Mauremys</taxon>
    </lineage>
</organism>
<gene>
    <name evidence="1" type="ORF">KIL84_005225</name>
</gene>
<dbReference type="AlphaFoldDB" id="A0A9D4B5W7"/>
<proteinExistence type="predicted"/>
<dbReference type="Proteomes" id="UP000827986">
    <property type="component" value="Unassembled WGS sequence"/>
</dbReference>
<sequence length="102" mass="11114">MGEEGFGGFLPAPYLSPSPFSCRVKGTERPEQGIFVVSISCPNVWVSQREAVFREGFCSWLSLGLGIPDASTDIVGHVRQKGVIHGFRINLNAKISFELSTV</sequence>
<comment type="caution">
    <text evidence="1">The sequence shown here is derived from an EMBL/GenBank/DDBJ whole genome shotgun (WGS) entry which is preliminary data.</text>
</comment>
<reference evidence="1" key="1">
    <citation type="submission" date="2021-09" db="EMBL/GenBank/DDBJ databases">
        <title>The genome of Mauremys mutica provides insights into the evolution of semi-aquatic lifestyle.</title>
        <authorList>
            <person name="Gong S."/>
            <person name="Gao Y."/>
        </authorList>
    </citation>
    <scope>NUCLEOTIDE SEQUENCE</scope>
    <source>
        <strain evidence="1">MM-2020</strain>
        <tissue evidence="1">Muscle</tissue>
    </source>
</reference>
<keyword evidence="2" id="KW-1185">Reference proteome</keyword>
<name>A0A9D4B5W7_9SAUR</name>
<evidence type="ECO:0000313" key="2">
    <source>
        <dbReference type="Proteomes" id="UP000827986"/>
    </source>
</evidence>
<protein>
    <submittedName>
        <fullName evidence="1">Uncharacterized protein</fullName>
    </submittedName>
</protein>
<dbReference type="EMBL" id="JAHDVG010000468">
    <property type="protein sequence ID" value="KAH1181499.1"/>
    <property type="molecule type" value="Genomic_DNA"/>
</dbReference>
<evidence type="ECO:0000313" key="1">
    <source>
        <dbReference type="EMBL" id="KAH1181499.1"/>
    </source>
</evidence>